<reference evidence="3" key="1">
    <citation type="journal article" date="2020" name="mSystems">
        <title>Genome- and Community-Level Interaction Insights into Carbon Utilization and Element Cycling Functions of Hydrothermarchaeota in Hydrothermal Sediment.</title>
        <authorList>
            <person name="Zhou Z."/>
            <person name="Liu Y."/>
            <person name="Xu W."/>
            <person name="Pan J."/>
            <person name="Luo Z.H."/>
            <person name="Li M."/>
        </authorList>
    </citation>
    <scope>NUCLEOTIDE SEQUENCE [LARGE SCALE GENOMIC DNA]</scope>
    <source>
        <strain evidence="3">SpSt-132</strain>
    </source>
</reference>
<feature type="domain" description="ATPase dynein-related AAA" evidence="2">
    <location>
        <begin position="656"/>
        <end position="789"/>
    </location>
</feature>
<dbReference type="Pfam" id="PF07728">
    <property type="entry name" value="AAA_5"/>
    <property type="match status" value="1"/>
</dbReference>
<evidence type="ECO:0000256" key="1">
    <source>
        <dbReference type="SAM" id="Coils"/>
    </source>
</evidence>
<dbReference type="SUPFAM" id="SSF52540">
    <property type="entry name" value="P-loop containing nucleoside triphosphate hydrolases"/>
    <property type="match status" value="1"/>
</dbReference>
<dbReference type="PANTHER" id="PTHR42759:SF1">
    <property type="entry name" value="MAGNESIUM-CHELATASE SUBUNIT CHLD"/>
    <property type="match status" value="1"/>
</dbReference>
<comment type="caution">
    <text evidence="3">The sequence shown here is derived from an EMBL/GenBank/DDBJ whole genome shotgun (WGS) entry which is preliminary data.</text>
</comment>
<evidence type="ECO:0000313" key="3">
    <source>
        <dbReference type="EMBL" id="HEW45225.1"/>
    </source>
</evidence>
<dbReference type="GO" id="GO:0005524">
    <property type="term" value="F:ATP binding"/>
    <property type="evidence" value="ECO:0007669"/>
    <property type="project" value="InterPro"/>
</dbReference>
<dbReference type="GO" id="GO:0016887">
    <property type="term" value="F:ATP hydrolysis activity"/>
    <property type="evidence" value="ECO:0007669"/>
    <property type="project" value="InterPro"/>
</dbReference>
<dbReference type="PANTHER" id="PTHR42759">
    <property type="entry name" value="MOXR FAMILY PROTEIN"/>
    <property type="match status" value="1"/>
</dbReference>
<dbReference type="EMBL" id="DSFP01000020">
    <property type="protein sequence ID" value="HEW45225.1"/>
    <property type="molecule type" value="Genomic_DNA"/>
</dbReference>
<keyword evidence="1" id="KW-0175">Coiled coil</keyword>
<dbReference type="InterPro" id="IPR015943">
    <property type="entry name" value="WD40/YVTN_repeat-like_dom_sf"/>
</dbReference>
<dbReference type="AlphaFoldDB" id="A0A7C2ZJC0"/>
<name>A0A7C2ZJC0_9AQUI</name>
<proteinExistence type="predicted"/>
<dbReference type="Gene3D" id="2.130.10.10">
    <property type="entry name" value="YVTN repeat-like/Quinoprotein amine dehydrogenase"/>
    <property type="match status" value="1"/>
</dbReference>
<dbReference type="SUPFAM" id="SSF82171">
    <property type="entry name" value="DPP6 N-terminal domain-like"/>
    <property type="match status" value="1"/>
</dbReference>
<protein>
    <submittedName>
        <fullName evidence="3">ATPase</fullName>
    </submittedName>
</protein>
<feature type="coiled-coil region" evidence="1">
    <location>
        <begin position="439"/>
        <end position="478"/>
    </location>
</feature>
<organism evidence="3">
    <name type="scientific">Hydrogenobacter sp</name>
    <dbReference type="NCBI Taxonomy" id="2152829"/>
    <lineage>
        <taxon>Bacteria</taxon>
        <taxon>Pseudomonadati</taxon>
        <taxon>Aquificota</taxon>
        <taxon>Aquificia</taxon>
        <taxon>Aquificales</taxon>
        <taxon>Aquificaceae</taxon>
        <taxon>Hydrogenobacter</taxon>
    </lineage>
</organism>
<gene>
    <name evidence="3" type="ORF">ENO47_00930</name>
</gene>
<dbReference type="InterPro" id="IPR011704">
    <property type="entry name" value="ATPase_dyneun-rel_AAA"/>
</dbReference>
<evidence type="ECO:0000259" key="2">
    <source>
        <dbReference type="Pfam" id="PF07728"/>
    </source>
</evidence>
<sequence length="935" mass="108082">MGILDKIFGKKEKEEIDVLEIKIPKGDLRLYPKDFLEKDPDARIEEFWVDAIDVSEDGYWILVGRRHGVFQLYDWSGKLHRLPSRPPAQVITEALFKGSYLALLTPPYLVVYLLEDKRNPQTWKSFRTTQEGVRASAGLDISGNLLAYGVVGERVYVIDISGGFGTEGLEFKKVFSYSEANIGELKLLRFVGSTRLLLSGTKGVALYDLGGNLIKRLNHPSGKGALVLKDGILLSEGKELFFYDLQLESPLKSLTTAININHMDISPDGDFLFLADAEENQLGLVYLPEFVHVHTFEGFGYSVVRVSSDGTIYTCTHTYRDDKDFYNLRAITTNLTEFLFDADRQSQMLRRAEEELKKLKGSLKKISPSTDPSELEEYKRLMAMDMPIRRVREVILQANRIVEEAKFEAFLESIKLKIAQDSITAEDLKEVENRIRLEREEWVEKLKDIKGEIEKHLQQKLQEHLQKVKKAIATLSSEDIRDFESIEEIKEAREFLNRLPKSLREEGQKELSRIVQEKLLDNKLKRYRIRIEDAKVFFGSEEFPRFSGERKRLKWRLKVEDRVFIKDEVYAKIAFEREDGILLEPKRYSNLLSQKDLRSLPQWVKKYLRHLNGLFAYDPPRTPLFVSYEETPWFVKNLEKFTSIVKEQVLYSEGILILEGDAGVGKNFLVEVFSALTNRPLYIVPCNSKMEREDITFVYEFDPKRGTRRVYSDLVKALQTPGAVIYFDEINTLPAGMVKLFNPLFDYRRYLTLPTGEVIKAHKEVILVGGMNPQNYLGVSELPQDIKSRADILFIDYPPFEEEGGLYSADEALILRDQVPELSLLSSEDFLYLWHHVVNGIKVKNIEGIERLEEHIWKLFELIKIANAIRKAYRAYQTQQSEEPVDFVFSIRDTIRCARRLNKYSDVKALVIDTILPKVSSPLEREILKSLIERV</sequence>
<dbReference type="Gene3D" id="3.40.50.300">
    <property type="entry name" value="P-loop containing nucleotide triphosphate hydrolases"/>
    <property type="match status" value="1"/>
</dbReference>
<dbReference type="InterPro" id="IPR050764">
    <property type="entry name" value="CbbQ/NirQ/NorQ/GpvN"/>
</dbReference>
<accession>A0A7C2ZJC0</accession>
<dbReference type="InterPro" id="IPR027417">
    <property type="entry name" value="P-loop_NTPase"/>
</dbReference>